<proteinExistence type="inferred from homology"/>
<evidence type="ECO:0000313" key="3">
    <source>
        <dbReference type="Proteomes" id="UP001276150"/>
    </source>
</evidence>
<evidence type="ECO:0000313" key="2">
    <source>
        <dbReference type="EMBL" id="MDV6375482.1"/>
    </source>
</evidence>
<evidence type="ECO:0000256" key="1">
    <source>
        <dbReference type="ARBA" id="ARBA00008525"/>
    </source>
</evidence>
<protein>
    <submittedName>
        <fullName evidence="2">CbrC family protein</fullName>
    </submittedName>
</protein>
<sequence>MSETLPQFPYYADPIVDAVFEQTSIVCSACGKQREWKYQGVFYSVDEDLIICPWCIADGHASAKFDGEFQEADFAKTASRESVLAVRTRTPSVGTWNPIFWPDHCGECCQYIGDLRNHWSAEIIESATAQADIRAIAELTRMTTDEILEWAKRGAIYLRLFKCVECGKYRLALDLD</sequence>
<dbReference type="InterPro" id="IPR005363">
    <property type="entry name" value="UPF0167"/>
</dbReference>
<dbReference type="EMBL" id="JAPMIV010000027">
    <property type="protein sequence ID" value="MDV6375482.1"/>
    <property type="molecule type" value="Genomic_DNA"/>
</dbReference>
<name>A0ABU4DSS0_9DEIO</name>
<gene>
    <name evidence="2" type="ORF">ORD21_12855</name>
</gene>
<accession>A0ABU4DSS0</accession>
<comment type="similarity">
    <text evidence="1">Belongs to the UPF0167 family.</text>
</comment>
<keyword evidence="3" id="KW-1185">Reference proteome</keyword>
<reference evidence="2 3" key="1">
    <citation type="submission" date="2022-11" db="EMBL/GenBank/DDBJ databases">
        <title>Deinococcus ZS9-10, Low Temperature and Draught-tolerating, UV-resistant Bacteria from Continental Antarctica.</title>
        <authorList>
            <person name="Cheng L."/>
        </authorList>
    </citation>
    <scope>NUCLEOTIDE SEQUENCE [LARGE SCALE GENOMIC DNA]</scope>
    <source>
        <strain evidence="2 3">ZS9-10</strain>
    </source>
</reference>
<organism evidence="2 3">
    <name type="scientific">Deinococcus arenicola</name>
    <dbReference type="NCBI Taxonomy" id="2994950"/>
    <lineage>
        <taxon>Bacteria</taxon>
        <taxon>Thermotogati</taxon>
        <taxon>Deinococcota</taxon>
        <taxon>Deinococci</taxon>
        <taxon>Deinococcales</taxon>
        <taxon>Deinococcaceae</taxon>
        <taxon>Deinococcus</taxon>
    </lineage>
</organism>
<comment type="caution">
    <text evidence="2">The sequence shown here is derived from an EMBL/GenBank/DDBJ whole genome shotgun (WGS) entry which is preliminary data.</text>
</comment>
<dbReference type="Proteomes" id="UP001276150">
    <property type="component" value="Unassembled WGS sequence"/>
</dbReference>
<dbReference type="RefSeq" id="WP_317640823.1">
    <property type="nucleotide sequence ID" value="NZ_JAPMIV010000027.1"/>
</dbReference>
<dbReference type="Pfam" id="PF03691">
    <property type="entry name" value="UPF0167"/>
    <property type="match status" value="1"/>
</dbReference>